<dbReference type="PANTHER" id="PTHR42085:SF4">
    <property type="entry name" value="F-BOX DOMAIN-CONTAINING PROTEIN"/>
    <property type="match status" value="1"/>
</dbReference>
<comment type="caution">
    <text evidence="2">The sequence shown here is derived from an EMBL/GenBank/DDBJ whole genome shotgun (WGS) entry which is preliminary data.</text>
</comment>
<feature type="region of interest" description="Disordered" evidence="1">
    <location>
        <begin position="119"/>
        <end position="140"/>
    </location>
</feature>
<reference evidence="2" key="1">
    <citation type="submission" date="2022-07" db="EMBL/GenBank/DDBJ databases">
        <title>Draft genome sequence of Zalerion maritima ATCC 34329, a (micro)plastics degrading marine fungus.</title>
        <authorList>
            <person name="Paco A."/>
            <person name="Goncalves M.F.M."/>
            <person name="Rocha-Santos T.A.P."/>
            <person name="Alves A."/>
        </authorList>
    </citation>
    <scope>NUCLEOTIDE SEQUENCE</scope>
    <source>
        <strain evidence="2">ATCC 34329</strain>
    </source>
</reference>
<sequence>MDIDMSEPTSADAPITFLTLPLEIRLQIYSNLLVLPSHNQGAAYSASDIPTSEKRAEIQSNILRTCRQACNEAAPLLYRGNMWLAHPTLLTGLPRLRPHFGPVVQTSAYRFFKNNPGVESAADGDDSKGEKRPNGGNGRWHVRVRLDCDPPWTADQLAEAFSGADELYIQLWQTAYKGAGPRVAMLFEKIRGVRVARVDGSTYAFRHYANHLENVMQLPLNDKEERPYVKPKGFKERELPKKLPGEEVGSDDENESDHDADVHDDSSEAMVAED</sequence>
<dbReference type="EMBL" id="JAKWBI020000011">
    <property type="protein sequence ID" value="KAJ2906610.1"/>
    <property type="molecule type" value="Genomic_DNA"/>
</dbReference>
<organism evidence="2 3">
    <name type="scientific">Zalerion maritima</name>
    <dbReference type="NCBI Taxonomy" id="339359"/>
    <lineage>
        <taxon>Eukaryota</taxon>
        <taxon>Fungi</taxon>
        <taxon>Dikarya</taxon>
        <taxon>Ascomycota</taxon>
        <taxon>Pezizomycotina</taxon>
        <taxon>Sordariomycetes</taxon>
        <taxon>Lulworthiomycetidae</taxon>
        <taxon>Lulworthiales</taxon>
        <taxon>Lulworthiaceae</taxon>
        <taxon>Zalerion</taxon>
    </lineage>
</organism>
<dbReference type="PANTHER" id="PTHR42085">
    <property type="entry name" value="F-BOX DOMAIN-CONTAINING PROTEIN"/>
    <property type="match status" value="1"/>
</dbReference>
<feature type="compositionally biased region" description="Basic and acidic residues" evidence="1">
    <location>
        <begin position="257"/>
        <end position="266"/>
    </location>
</feature>
<evidence type="ECO:0000256" key="1">
    <source>
        <dbReference type="SAM" id="MobiDB-lite"/>
    </source>
</evidence>
<gene>
    <name evidence="2" type="ORF">MKZ38_000865</name>
</gene>
<keyword evidence="3" id="KW-1185">Reference proteome</keyword>
<accession>A0AAD5WY48</accession>
<dbReference type="Proteomes" id="UP001201980">
    <property type="component" value="Unassembled WGS sequence"/>
</dbReference>
<feature type="region of interest" description="Disordered" evidence="1">
    <location>
        <begin position="224"/>
        <end position="274"/>
    </location>
</feature>
<dbReference type="InterPro" id="IPR038883">
    <property type="entry name" value="AN11006-like"/>
</dbReference>
<dbReference type="AlphaFoldDB" id="A0AAD5WY48"/>
<name>A0AAD5WY48_9PEZI</name>
<evidence type="ECO:0000313" key="2">
    <source>
        <dbReference type="EMBL" id="KAJ2906610.1"/>
    </source>
</evidence>
<protein>
    <submittedName>
        <fullName evidence="2">Uncharacterized protein</fullName>
    </submittedName>
</protein>
<feature type="compositionally biased region" description="Basic and acidic residues" evidence="1">
    <location>
        <begin position="224"/>
        <end position="245"/>
    </location>
</feature>
<proteinExistence type="predicted"/>
<evidence type="ECO:0000313" key="3">
    <source>
        <dbReference type="Proteomes" id="UP001201980"/>
    </source>
</evidence>